<evidence type="ECO:0000313" key="3">
    <source>
        <dbReference type="Proteomes" id="UP000002709"/>
    </source>
</evidence>
<organism evidence="2 3">
    <name type="scientific">Chlorobium luteolum (strain DSM 273 / BCRC 81028 / 2530)</name>
    <name type="common">Pelodictyon luteolum</name>
    <dbReference type="NCBI Taxonomy" id="319225"/>
    <lineage>
        <taxon>Bacteria</taxon>
        <taxon>Pseudomonadati</taxon>
        <taxon>Chlorobiota</taxon>
        <taxon>Chlorobiia</taxon>
        <taxon>Chlorobiales</taxon>
        <taxon>Chlorobiaceae</taxon>
        <taxon>Chlorobium/Pelodictyon group</taxon>
        <taxon>Pelodictyon</taxon>
    </lineage>
</organism>
<evidence type="ECO:0000256" key="1">
    <source>
        <dbReference type="SAM" id="Phobius"/>
    </source>
</evidence>
<dbReference type="eggNOG" id="COG0840">
    <property type="taxonomic scope" value="Bacteria"/>
</dbReference>
<protein>
    <recommendedName>
        <fullName evidence="4">Cache domain-containing protein</fullName>
    </recommendedName>
</protein>
<dbReference type="RefSeq" id="WP_011357604.1">
    <property type="nucleotide sequence ID" value="NC_007512.1"/>
</dbReference>
<evidence type="ECO:0008006" key="4">
    <source>
        <dbReference type="Google" id="ProtNLM"/>
    </source>
</evidence>
<dbReference type="STRING" id="319225.Plut_0865"/>
<feature type="transmembrane region" description="Helical" evidence="1">
    <location>
        <begin position="12"/>
        <end position="31"/>
    </location>
</feature>
<dbReference type="OrthoDB" id="353812at2"/>
<dbReference type="AlphaFoldDB" id="Q3B4K1"/>
<accession>Q3B4K1</accession>
<proteinExistence type="predicted"/>
<feature type="transmembrane region" description="Helical" evidence="1">
    <location>
        <begin position="287"/>
        <end position="307"/>
    </location>
</feature>
<keyword evidence="3" id="KW-1185">Reference proteome</keyword>
<dbReference type="HOGENOM" id="CLU_885210_0_0_10"/>
<reference evidence="3" key="1">
    <citation type="submission" date="2005-08" db="EMBL/GenBank/DDBJ databases">
        <title>Complete sequence of Pelodictyon luteolum DSM 273.</title>
        <authorList>
            <consortium name="US DOE Joint Genome Institute"/>
            <person name="Copeland A."/>
            <person name="Lucas S."/>
            <person name="Lapidus A."/>
            <person name="Barry K."/>
            <person name="Detter J.C."/>
            <person name="Glavina T."/>
            <person name="Hammon N."/>
            <person name="Israni S."/>
            <person name="Pitluck S."/>
            <person name="Bryant D."/>
            <person name="Schmutz J."/>
            <person name="Larimer F."/>
            <person name="Land M."/>
            <person name="Kyrpides N."/>
            <person name="Ivanova N."/>
            <person name="Richardson P."/>
        </authorList>
    </citation>
    <scope>NUCLEOTIDE SEQUENCE [LARGE SCALE GENOMIC DNA]</scope>
    <source>
        <strain evidence="3">DSM 273 / BCRC 81028 / 2530</strain>
    </source>
</reference>
<sequence length="314" mass="35119">MPLDIKAVLRKYFYLLPVVFFLTGLATLYYIQTVLSEQDAVTEISLNLKDVEGWIDHNESALKLLQEESDEQSIAKAHAFAYMINLKPAILHTPAELDRIRSILNVDELHVANSRGILIASTIPDYVGYRYESDPQSSAFMLAIDYPEFAYAQPLMPKGADKSIFQYTGVARLDEKGIVQTGNQPKRLLKAMAATDIRELLTDVRLGKSGKLLVTDLDGVILSASDRSSIGKELHEFGFQRHEINGTEGKFHTAIAGRRSYCVYRVAGDHIIIGLLPTSEIYAERNIALLVFSITGLLTLILPVWALNRKYTSR</sequence>
<evidence type="ECO:0000313" key="2">
    <source>
        <dbReference type="EMBL" id="ABB23730.1"/>
    </source>
</evidence>
<keyword evidence="1" id="KW-0812">Transmembrane</keyword>
<dbReference type="Gene3D" id="3.30.450.20">
    <property type="entry name" value="PAS domain"/>
    <property type="match status" value="1"/>
</dbReference>
<keyword evidence="1" id="KW-0472">Membrane</keyword>
<dbReference type="Proteomes" id="UP000002709">
    <property type="component" value="Chromosome"/>
</dbReference>
<gene>
    <name evidence="2" type="ordered locus">Plut_0865</name>
</gene>
<keyword evidence="1" id="KW-1133">Transmembrane helix</keyword>
<dbReference type="KEGG" id="plt:Plut_0865"/>
<name>Q3B4K1_CHLL3</name>
<dbReference type="EMBL" id="CP000096">
    <property type="protein sequence ID" value="ABB23730.1"/>
    <property type="molecule type" value="Genomic_DNA"/>
</dbReference>